<keyword evidence="2" id="KW-0539">Nucleus</keyword>
<feature type="compositionally biased region" description="Low complexity" evidence="3">
    <location>
        <begin position="60"/>
        <end position="72"/>
    </location>
</feature>
<protein>
    <recommendedName>
        <fullName evidence="2">Protein TIFY</fullName>
    </recommendedName>
    <alternativeName>
        <fullName evidence="2">Jasmonate ZIM domain-containing protein</fullName>
    </alternativeName>
</protein>
<feature type="compositionally biased region" description="Polar residues" evidence="3">
    <location>
        <begin position="117"/>
        <end position="132"/>
    </location>
</feature>
<dbReference type="EMBL" id="HG739415">
    <property type="protein sequence ID" value="CDP19028.1"/>
    <property type="molecule type" value="Genomic_DNA"/>
</dbReference>
<feature type="region of interest" description="Disordered" evidence="3">
    <location>
        <begin position="1"/>
        <end position="20"/>
    </location>
</feature>
<comment type="similarity">
    <text evidence="1 2">Belongs to the TIFY/JAZ family.</text>
</comment>
<reference evidence="6" key="1">
    <citation type="journal article" date="2014" name="Science">
        <title>The coffee genome provides insight into the convergent evolution of caffeine biosynthesis.</title>
        <authorList>
            <person name="Denoeud F."/>
            <person name="Carretero-Paulet L."/>
            <person name="Dereeper A."/>
            <person name="Droc G."/>
            <person name="Guyot R."/>
            <person name="Pietrella M."/>
            <person name="Zheng C."/>
            <person name="Alberti A."/>
            <person name="Anthony F."/>
            <person name="Aprea G."/>
            <person name="Aury J.M."/>
            <person name="Bento P."/>
            <person name="Bernard M."/>
            <person name="Bocs S."/>
            <person name="Campa C."/>
            <person name="Cenci A."/>
            <person name="Combes M.C."/>
            <person name="Crouzillat D."/>
            <person name="Da Silva C."/>
            <person name="Daddiego L."/>
            <person name="De Bellis F."/>
            <person name="Dussert S."/>
            <person name="Garsmeur O."/>
            <person name="Gayraud T."/>
            <person name="Guignon V."/>
            <person name="Jahn K."/>
            <person name="Jamilloux V."/>
            <person name="Joet T."/>
            <person name="Labadie K."/>
            <person name="Lan T."/>
            <person name="Leclercq J."/>
            <person name="Lepelley M."/>
            <person name="Leroy T."/>
            <person name="Li L.T."/>
            <person name="Librado P."/>
            <person name="Lopez L."/>
            <person name="Munoz A."/>
            <person name="Noel B."/>
            <person name="Pallavicini A."/>
            <person name="Perrotta G."/>
            <person name="Poncet V."/>
            <person name="Pot D."/>
            <person name="Priyono X."/>
            <person name="Rigoreau M."/>
            <person name="Rouard M."/>
            <person name="Rozas J."/>
            <person name="Tranchant-Dubreuil C."/>
            <person name="VanBuren R."/>
            <person name="Zhang Q."/>
            <person name="Andrade A.C."/>
            <person name="Argout X."/>
            <person name="Bertrand B."/>
            <person name="de Kochko A."/>
            <person name="Graziosi G."/>
            <person name="Henry R.J."/>
            <person name="Jayarama X."/>
            <person name="Ming R."/>
            <person name="Nagai C."/>
            <person name="Rounsley S."/>
            <person name="Sankoff D."/>
            <person name="Giuliano G."/>
            <person name="Albert V.A."/>
            <person name="Wincker P."/>
            <person name="Lashermes P."/>
        </authorList>
    </citation>
    <scope>NUCLEOTIDE SEQUENCE [LARGE SCALE GENOMIC DNA]</scope>
    <source>
        <strain evidence="6">cv. DH200-94</strain>
    </source>
</reference>
<comment type="function">
    <text evidence="2">Repressor of jasmonate responses.</text>
</comment>
<keyword evidence="2" id="KW-1184">Jasmonic acid signaling pathway</keyword>
<dbReference type="GO" id="GO:0009611">
    <property type="term" value="P:response to wounding"/>
    <property type="evidence" value="ECO:0007669"/>
    <property type="project" value="UniProtKB-UniRule"/>
</dbReference>
<feature type="compositionally biased region" description="Basic and acidic residues" evidence="3">
    <location>
        <begin position="405"/>
        <end position="416"/>
    </location>
</feature>
<dbReference type="FunCoup" id="A0A068VH76">
    <property type="interactions" value="330"/>
</dbReference>
<feature type="domain" description="Tify" evidence="4">
    <location>
        <begin position="308"/>
        <end position="343"/>
    </location>
</feature>
<keyword evidence="6" id="KW-1185">Reference proteome</keyword>
<feature type="region of interest" description="Disordered" evidence="3">
    <location>
        <begin position="358"/>
        <end position="431"/>
    </location>
</feature>
<dbReference type="Gramene" id="CDP19028">
    <property type="protein sequence ID" value="CDP19028"/>
    <property type="gene ID" value="GSCOC_T00013073001"/>
</dbReference>
<dbReference type="InterPro" id="IPR040390">
    <property type="entry name" value="TIFY/JAZ"/>
</dbReference>
<dbReference type="Proteomes" id="UP000295252">
    <property type="component" value="Chromosome X"/>
</dbReference>
<evidence type="ECO:0000313" key="5">
    <source>
        <dbReference type="EMBL" id="CDP19028.1"/>
    </source>
</evidence>
<proteinExistence type="inferred from homology"/>
<feature type="region of interest" description="Disordered" evidence="3">
    <location>
        <begin position="43"/>
        <end position="101"/>
    </location>
</feature>
<dbReference type="PANTHER" id="PTHR33077">
    <property type="entry name" value="PROTEIN TIFY 4A-RELATED-RELATED"/>
    <property type="match status" value="1"/>
</dbReference>
<organism evidence="5 6">
    <name type="scientific">Coffea canephora</name>
    <name type="common">Robusta coffee</name>
    <dbReference type="NCBI Taxonomy" id="49390"/>
    <lineage>
        <taxon>Eukaryota</taxon>
        <taxon>Viridiplantae</taxon>
        <taxon>Streptophyta</taxon>
        <taxon>Embryophyta</taxon>
        <taxon>Tracheophyta</taxon>
        <taxon>Spermatophyta</taxon>
        <taxon>Magnoliopsida</taxon>
        <taxon>eudicotyledons</taxon>
        <taxon>Gunneridae</taxon>
        <taxon>Pentapetalae</taxon>
        <taxon>asterids</taxon>
        <taxon>lamiids</taxon>
        <taxon>Gentianales</taxon>
        <taxon>Rubiaceae</taxon>
        <taxon>Ixoroideae</taxon>
        <taxon>Gardenieae complex</taxon>
        <taxon>Bertiereae - Coffeeae clade</taxon>
        <taxon>Coffeeae</taxon>
        <taxon>Coffea</taxon>
    </lineage>
</organism>
<dbReference type="STRING" id="49390.A0A068VH76"/>
<dbReference type="OrthoDB" id="1908882at2759"/>
<dbReference type="GO" id="GO:2000022">
    <property type="term" value="P:regulation of jasmonic acid mediated signaling pathway"/>
    <property type="evidence" value="ECO:0007669"/>
    <property type="project" value="UniProtKB-UniRule"/>
</dbReference>
<feature type="compositionally biased region" description="Polar residues" evidence="3">
    <location>
        <begin position="358"/>
        <end position="376"/>
    </location>
</feature>
<feature type="region of interest" description="Disordered" evidence="3">
    <location>
        <begin position="115"/>
        <end position="144"/>
    </location>
</feature>
<dbReference type="Pfam" id="PF06200">
    <property type="entry name" value="tify"/>
    <property type="match status" value="1"/>
</dbReference>
<dbReference type="AlphaFoldDB" id="A0A068VH76"/>
<comment type="domain">
    <text evidence="2">The jas domain is required for interaction with COI1.</text>
</comment>
<sequence length="431" mass="44798">MAHTQNNSSSAGAAAAISTSGADEVKASGTIFHDFLGKGSAPDYLSPAGGVAAGRVRPTSEASPSSASVSIGGSSGGGRAPISTTSDLGSERQGGNHFEGVPFYGARSDLIGHETSSRFSGTKRSNSDTYIGTTKDRFPQMVPDSREGSQLMKLIRHAGGERPRRPQDEDASFPMHLVRPISASLVSQPSSAARAEGNTSRLDRGIPMNVGPPWQYPPRSSQVFPFGYQGLSNKLRDSSVGPSVISQGAADEGSRTGIKGSGLLSSINTTGGISERNFTGAIVSSSKLKSGIHNSEPESSTTPNQHGFGSSGCQMTIFYGGQAHVFDNVHPSKADVIMALAGSSGGSWSTTFMPKTTSRPFTGENCTPSGKSNPGMTGSLVLQPEVHGKSSVRVNSSHELSSGTQREEMLKKDAKAPNHAADVCAEEKHEV</sequence>
<feature type="compositionally biased region" description="Low complexity" evidence="3">
    <location>
        <begin position="8"/>
        <end position="20"/>
    </location>
</feature>
<evidence type="ECO:0000259" key="4">
    <source>
        <dbReference type="PROSITE" id="PS51320"/>
    </source>
</evidence>
<comment type="subcellular location">
    <subcellularLocation>
        <location evidence="2">Nucleus</location>
    </subcellularLocation>
</comment>
<dbReference type="InParanoid" id="A0A068VH76"/>
<gene>
    <name evidence="5" type="ORF">GSCOC_T00013073001</name>
</gene>
<dbReference type="GO" id="GO:0005634">
    <property type="term" value="C:nucleus"/>
    <property type="evidence" value="ECO:0007669"/>
    <property type="project" value="UniProtKB-SubCell"/>
</dbReference>
<dbReference type="InterPro" id="IPR010399">
    <property type="entry name" value="Tify_dom"/>
</dbReference>
<accession>A0A068VH76</accession>
<feature type="region of interest" description="Disordered" evidence="3">
    <location>
        <begin position="243"/>
        <end position="262"/>
    </location>
</feature>
<dbReference type="SMART" id="SM00979">
    <property type="entry name" value="TIFY"/>
    <property type="match status" value="1"/>
</dbReference>
<feature type="compositionally biased region" description="Polar residues" evidence="3">
    <location>
        <begin position="392"/>
        <end position="404"/>
    </location>
</feature>
<name>A0A068VH76_COFCA</name>
<dbReference type="PROSITE" id="PS51320">
    <property type="entry name" value="TIFY"/>
    <property type="match status" value="1"/>
</dbReference>
<dbReference type="PhylomeDB" id="A0A068VH76"/>
<feature type="region of interest" description="Disordered" evidence="3">
    <location>
        <begin position="186"/>
        <end position="207"/>
    </location>
</feature>
<evidence type="ECO:0000256" key="2">
    <source>
        <dbReference type="RuleBase" id="RU369065"/>
    </source>
</evidence>
<dbReference type="GO" id="GO:0031347">
    <property type="term" value="P:regulation of defense response"/>
    <property type="evidence" value="ECO:0007669"/>
    <property type="project" value="UniProtKB-UniRule"/>
</dbReference>
<evidence type="ECO:0000256" key="1">
    <source>
        <dbReference type="ARBA" id="ARBA00008614"/>
    </source>
</evidence>
<dbReference type="PANTHER" id="PTHR33077:SF8">
    <property type="entry name" value="PROTEIN TIFY 8"/>
    <property type="match status" value="1"/>
</dbReference>
<dbReference type="OMA" id="KAGFTHG"/>
<evidence type="ECO:0000313" key="6">
    <source>
        <dbReference type="Proteomes" id="UP000295252"/>
    </source>
</evidence>
<evidence type="ECO:0000256" key="3">
    <source>
        <dbReference type="SAM" id="MobiDB-lite"/>
    </source>
</evidence>